<keyword evidence="2" id="KW-1185">Reference proteome</keyword>
<organism evidence="1 2">
    <name type="scientific">Mortierella hygrophila</name>
    <dbReference type="NCBI Taxonomy" id="979708"/>
    <lineage>
        <taxon>Eukaryota</taxon>
        <taxon>Fungi</taxon>
        <taxon>Fungi incertae sedis</taxon>
        <taxon>Mucoromycota</taxon>
        <taxon>Mortierellomycotina</taxon>
        <taxon>Mortierellomycetes</taxon>
        <taxon>Mortierellales</taxon>
        <taxon>Mortierellaceae</taxon>
        <taxon>Mortierella</taxon>
    </lineage>
</organism>
<protein>
    <submittedName>
        <fullName evidence="1">Uncharacterized protein</fullName>
    </submittedName>
</protein>
<proteinExistence type="predicted"/>
<evidence type="ECO:0000313" key="1">
    <source>
        <dbReference type="EMBL" id="KAF9551375.1"/>
    </source>
</evidence>
<dbReference type="Proteomes" id="UP000723463">
    <property type="component" value="Unassembled WGS sequence"/>
</dbReference>
<comment type="caution">
    <text evidence="1">The sequence shown here is derived from an EMBL/GenBank/DDBJ whole genome shotgun (WGS) entry which is preliminary data.</text>
</comment>
<sequence length="99" mass="11634">MRALAMSSQATDFYTGLPLRIGRSNGPYKLTIERLRPGLLYDDPEHVCVPSALLFNRLFCSKSLEQRAKYVQNLRQHADWNFRPQRLLAMVEELKRRRN</sequence>
<name>A0A9P6K822_9FUNG</name>
<gene>
    <name evidence="1" type="ORF">EC957_009259</name>
</gene>
<evidence type="ECO:0000313" key="2">
    <source>
        <dbReference type="Proteomes" id="UP000723463"/>
    </source>
</evidence>
<dbReference type="AlphaFoldDB" id="A0A9P6K822"/>
<reference evidence="1" key="1">
    <citation type="journal article" date="2020" name="Fungal Divers.">
        <title>Resolving the Mortierellaceae phylogeny through synthesis of multi-gene phylogenetics and phylogenomics.</title>
        <authorList>
            <person name="Vandepol N."/>
            <person name="Liber J."/>
            <person name="Desiro A."/>
            <person name="Na H."/>
            <person name="Kennedy M."/>
            <person name="Barry K."/>
            <person name="Grigoriev I.V."/>
            <person name="Miller A.N."/>
            <person name="O'Donnell K."/>
            <person name="Stajich J.E."/>
            <person name="Bonito G."/>
        </authorList>
    </citation>
    <scope>NUCLEOTIDE SEQUENCE</scope>
    <source>
        <strain evidence="1">NRRL 2591</strain>
    </source>
</reference>
<dbReference type="EMBL" id="JAAAXW010000005">
    <property type="protein sequence ID" value="KAF9551375.1"/>
    <property type="molecule type" value="Genomic_DNA"/>
</dbReference>
<accession>A0A9P6K822</accession>